<feature type="region of interest" description="Disordered" evidence="6">
    <location>
        <begin position="404"/>
        <end position="436"/>
    </location>
</feature>
<dbReference type="PANTHER" id="PTHR23513">
    <property type="entry name" value="INTEGRAL MEMBRANE EFFLUX PROTEIN-RELATED"/>
    <property type="match status" value="1"/>
</dbReference>
<keyword evidence="2" id="KW-1003">Cell membrane</keyword>
<protein>
    <submittedName>
        <fullName evidence="8">MFS transporter</fullName>
    </submittedName>
</protein>
<keyword evidence="9" id="KW-1185">Reference proteome</keyword>
<evidence type="ECO:0000313" key="9">
    <source>
        <dbReference type="Proteomes" id="UP001501084"/>
    </source>
</evidence>
<evidence type="ECO:0000256" key="1">
    <source>
        <dbReference type="ARBA" id="ARBA00004651"/>
    </source>
</evidence>
<feature type="transmembrane region" description="Helical" evidence="7">
    <location>
        <begin position="155"/>
        <end position="173"/>
    </location>
</feature>
<gene>
    <name evidence="8" type="ORF">GCM10009786_08510</name>
</gene>
<feature type="transmembrane region" description="Helical" evidence="7">
    <location>
        <begin position="112"/>
        <end position="134"/>
    </location>
</feature>
<dbReference type="PANTHER" id="PTHR23513:SF11">
    <property type="entry name" value="STAPHYLOFERRIN A TRANSPORTER"/>
    <property type="match status" value="1"/>
</dbReference>
<feature type="transmembrane region" description="Helical" evidence="7">
    <location>
        <begin position="349"/>
        <end position="370"/>
    </location>
</feature>
<reference evidence="9" key="1">
    <citation type="journal article" date="2019" name="Int. J. Syst. Evol. Microbiol.">
        <title>The Global Catalogue of Microorganisms (GCM) 10K type strain sequencing project: providing services to taxonomists for standard genome sequencing and annotation.</title>
        <authorList>
            <consortium name="The Broad Institute Genomics Platform"/>
            <consortium name="The Broad Institute Genome Sequencing Center for Infectious Disease"/>
            <person name="Wu L."/>
            <person name="Ma J."/>
        </authorList>
    </citation>
    <scope>NUCLEOTIDE SEQUENCE [LARGE SCALE GENOMIC DNA]</scope>
    <source>
        <strain evidence="9">JCM 14919</strain>
    </source>
</reference>
<sequence>MCSASAAEAPAASGATRRSGGLARYVFAATLVRSADGGAVVAIVLLAQHTGLPAWVSGLLGASITAPHLLGPFISRRLDTARDGRVVIAVSAVVHGALLGVAALLLPHTWAAVPAVLLFVSGLFGPMLTGGISSRLPAIAGPSRQHQRRAQSWDVASYGISGTLGPAAVAWIAAGPGPLTAALVLAAAAITGAAAVLALPRQPPVTDASAVPSPLQTFRQIWGSGPLRRTLALTVTVAFSVAVLPIYAVAIAPQFGGAALAGTLVAGYGVGNLIGSALLMVKPLPGDADRLVVMLCFVVAAALAVVAAMPSFVAALVACGAAGIANALFFAATLAARSEYAPAEARGQVFIWVGALKIAAGSAGTATAGVLLFGAAWMPVALVAGVCVLAALAGARSRAAGLSRSAGASGSRSGNGHGPAPATAPQTGELARRRAR</sequence>
<organism evidence="8 9">
    <name type="scientific">Leucobacter alluvii</name>
    <dbReference type="NCBI Taxonomy" id="340321"/>
    <lineage>
        <taxon>Bacteria</taxon>
        <taxon>Bacillati</taxon>
        <taxon>Actinomycetota</taxon>
        <taxon>Actinomycetes</taxon>
        <taxon>Micrococcales</taxon>
        <taxon>Microbacteriaceae</taxon>
        <taxon>Leucobacter</taxon>
    </lineage>
</organism>
<keyword evidence="4 7" id="KW-1133">Transmembrane helix</keyword>
<feature type="transmembrane region" description="Helical" evidence="7">
    <location>
        <begin position="179"/>
        <end position="199"/>
    </location>
</feature>
<name>A0ABP5MV28_9MICO</name>
<feature type="compositionally biased region" description="Low complexity" evidence="6">
    <location>
        <begin position="404"/>
        <end position="414"/>
    </location>
</feature>
<dbReference type="RefSeq" id="WP_346057508.1">
    <property type="nucleotide sequence ID" value="NZ_BAAAOP010000004.1"/>
</dbReference>
<comment type="subcellular location">
    <subcellularLocation>
        <location evidence="1">Cell membrane</location>
        <topology evidence="1">Multi-pass membrane protein</topology>
    </subcellularLocation>
</comment>
<evidence type="ECO:0000256" key="6">
    <source>
        <dbReference type="SAM" id="MobiDB-lite"/>
    </source>
</evidence>
<feature type="transmembrane region" description="Helical" evidence="7">
    <location>
        <begin position="315"/>
        <end position="337"/>
    </location>
</feature>
<accession>A0ABP5MV28</accession>
<comment type="caution">
    <text evidence="8">The sequence shown here is derived from an EMBL/GenBank/DDBJ whole genome shotgun (WGS) entry which is preliminary data.</text>
</comment>
<dbReference type="SUPFAM" id="SSF103473">
    <property type="entry name" value="MFS general substrate transporter"/>
    <property type="match status" value="1"/>
</dbReference>
<dbReference type="EMBL" id="BAAAOP010000004">
    <property type="protein sequence ID" value="GAA2186704.1"/>
    <property type="molecule type" value="Genomic_DNA"/>
</dbReference>
<keyword evidence="3 7" id="KW-0812">Transmembrane</keyword>
<evidence type="ECO:0000256" key="2">
    <source>
        <dbReference type="ARBA" id="ARBA00022475"/>
    </source>
</evidence>
<evidence type="ECO:0000256" key="5">
    <source>
        <dbReference type="ARBA" id="ARBA00023136"/>
    </source>
</evidence>
<feature type="transmembrane region" description="Helical" evidence="7">
    <location>
        <begin position="86"/>
        <end position="106"/>
    </location>
</feature>
<feature type="transmembrane region" description="Helical" evidence="7">
    <location>
        <begin position="25"/>
        <end position="46"/>
    </location>
</feature>
<feature type="transmembrane region" description="Helical" evidence="7">
    <location>
        <begin position="52"/>
        <end position="74"/>
    </location>
</feature>
<dbReference type="Proteomes" id="UP001501084">
    <property type="component" value="Unassembled WGS sequence"/>
</dbReference>
<dbReference type="Gene3D" id="1.20.1250.20">
    <property type="entry name" value="MFS general substrate transporter like domains"/>
    <property type="match status" value="1"/>
</dbReference>
<evidence type="ECO:0000256" key="7">
    <source>
        <dbReference type="SAM" id="Phobius"/>
    </source>
</evidence>
<proteinExistence type="predicted"/>
<feature type="transmembrane region" description="Helical" evidence="7">
    <location>
        <begin position="231"/>
        <end position="252"/>
    </location>
</feature>
<keyword evidence="5 7" id="KW-0472">Membrane</keyword>
<feature type="transmembrane region" description="Helical" evidence="7">
    <location>
        <begin position="258"/>
        <end position="279"/>
    </location>
</feature>
<dbReference type="InterPro" id="IPR036259">
    <property type="entry name" value="MFS_trans_sf"/>
</dbReference>
<evidence type="ECO:0000256" key="4">
    <source>
        <dbReference type="ARBA" id="ARBA00022989"/>
    </source>
</evidence>
<evidence type="ECO:0000256" key="3">
    <source>
        <dbReference type="ARBA" id="ARBA00022692"/>
    </source>
</evidence>
<feature type="transmembrane region" description="Helical" evidence="7">
    <location>
        <begin position="291"/>
        <end position="309"/>
    </location>
</feature>
<feature type="transmembrane region" description="Helical" evidence="7">
    <location>
        <begin position="376"/>
        <end position="395"/>
    </location>
</feature>
<evidence type="ECO:0000313" key="8">
    <source>
        <dbReference type="EMBL" id="GAA2186704.1"/>
    </source>
</evidence>